<comment type="caution">
    <text evidence="9">The sequence shown here is derived from an EMBL/GenBank/DDBJ whole genome shotgun (WGS) entry which is preliminary data.</text>
</comment>
<keyword evidence="4 6" id="KW-0720">Serine protease</keyword>
<feature type="signal peptide" evidence="7">
    <location>
        <begin position="1"/>
        <end position="21"/>
    </location>
</feature>
<dbReference type="InterPro" id="IPR003610">
    <property type="entry name" value="CBM5/12"/>
</dbReference>
<dbReference type="InterPro" id="IPR023828">
    <property type="entry name" value="Peptidase_S8_Ser-AS"/>
</dbReference>
<dbReference type="RefSeq" id="WP_192025775.1">
    <property type="nucleotide sequence ID" value="NZ_JACYTN010000011.1"/>
</dbReference>
<dbReference type="Gene3D" id="2.10.10.20">
    <property type="entry name" value="Carbohydrate-binding module superfamily 5/12"/>
    <property type="match status" value="1"/>
</dbReference>
<evidence type="ECO:0000313" key="9">
    <source>
        <dbReference type="EMBL" id="MBD8499440.1"/>
    </source>
</evidence>
<keyword evidence="2 6" id="KW-0645">Protease</keyword>
<dbReference type="PROSITE" id="PS00138">
    <property type="entry name" value="SUBTILASE_SER"/>
    <property type="match status" value="1"/>
</dbReference>
<feature type="active site" description="Charge relay system" evidence="6">
    <location>
        <position position="235"/>
    </location>
</feature>
<reference evidence="9 10" key="1">
    <citation type="submission" date="2020-09" db="EMBL/GenBank/DDBJ databases">
        <title>Paenibacillus sp. CAU 1523 isolated from sand of Haeundae Beach.</title>
        <authorList>
            <person name="Kim W."/>
        </authorList>
    </citation>
    <scope>NUCLEOTIDE SEQUENCE [LARGE SCALE GENOMIC DNA]</scope>
    <source>
        <strain evidence="9 10">CAU 1523</strain>
    </source>
</reference>
<keyword evidence="3 6" id="KW-0378">Hydrolase</keyword>
<dbReference type="Pfam" id="PF00082">
    <property type="entry name" value="Peptidase_S8"/>
    <property type="match status" value="1"/>
</dbReference>
<dbReference type="CDD" id="cd12214">
    <property type="entry name" value="ChiA1_BD"/>
    <property type="match status" value="1"/>
</dbReference>
<dbReference type="PROSITE" id="PS51892">
    <property type="entry name" value="SUBTILASE"/>
    <property type="match status" value="1"/>
</dbReference>
<dbReference type="InterPro" id="IPR022398">
    <property type="entry name" value="Peptidase_S8_His-AS"/>
</dbReference>
<evidence type="ECO:0000256" key="3">
    <source>
        <dbReference type="ARBA" id="ARBA00022801"/>
    </source>
</evidence>
<dbReference type="InterPro" id="IPR036573">
    <property type="entry name" value="CBM_sf_5/12"/>
</dbReference>
<keyword evidence="10" id="KW-1185">Reference proteome</keyword>
<dbReference type="SMART" id="SM00060">
    <property type="entry name" value="FN3"/>
    <property type="match status" value="1"/>
</dbReference>
<feature type="active site" description="Charge relay system" evidence="6">
    <location>
        <position position="273"/>
    </location>
</feature>
<dbReference type="InterPro" id="IPR017868">
    <property type="entry name" value="Filamin/ABP280_repeat-like"/>
</dbReference>
<comment type="similarity">
    <text evidence="1 6">Belongs to the peptidase S8 family.</text>
</comment>
<dbReference type="PROSITE" id="PS00137">
    <property type="entry name" value="SUBTILASE_HIS"/>
    <property type="match status" value="1"/>
</dbReference>
<name>A0ABR9AZD3_9BACL</name>
<evidence type="ECO:0000256" key="7">
    <source>
        <dbReference type="SAM" id="SignalP"/>
    </source>
</evidence>
<dbReference type="InterPro" id="IPR003961">
    <property type="entry name" value="FN3_dom"/>
</dbReference>
<dbReference type="PANTHER" id="PTHR43399">
    <property type="entry name" value="SUBTILISIN-RELATED"/>
    <property type="match status" value="1"/>
</dbReference>
<evidence type="ECO:0000256" key="2">
    <source>
        <dbReference type="ARBA" id="ARBA00022670"/>
    </source>
</evidence>
<dbReference type="InterPro" id="IPR036852">
    <property type="entry name" value="Peptidase_S8/S53_dom_sf"/>
</dbReference>
<feature type="active site" description="Charge relay system" evidence="6">
    <location>
        <position position="448"/>
    </location>
</feature>
<proteinExistence type="inferred from homology"/>
<dbReference type="InterPro" id="IPR013783">
    <property type="entry name" value="Ig-like_fold"/>
</dbReference>
<dbReference type="EMBL" id="JACYTN010000011">
    <property type="protein sequence ID" value="MBD8499440.1"/>
    <property type="molecule type" value="Genomic_DNA"/>
</dbReference>
<evidence type="ECO:0000256" key="4">
    <source>
        <dbReference type="ARBA" id="ARBA00022825"/>
    </source>
</evidence>
<dbReference type="InterPro" id="IPR015500">
    <property type="entry name" value="Peptidase_S8_subtilisin-rel"/>
</dbReference>
<dbReference type="SUPFAM" id="SSF49265">
    <property type="entry name" value="Fibronectin type III"/>
    <property type="match status" value="1"/>
</dbReference>
<gene>
    <name evidence="9" type="ORF">IFO66_14180</name>
</gene>
<dbReference type="SMART" id="SM00495">
    <property type="entry name" value="ChtBD3"/>
    <property type="match status" value="1"/>
</dbReference>
<dbReference type="PANTHER" id="PTHR43399:SF4">
    <property type="entry name" value="CELL WALL-ASSOCIATED PROTEASE"/>
    <property type="match status" value="1"/>
</dbReference>
<evidence type="ECO:0000256" key="1">
    <source>
        <dbReference type="ARBA" id="ARBA00011073"/>
    </source>
</evidence>
<protein>
    <submittedName>
        <fullName evidence="9">S8 family serine peptidase</fullName>
    </submittedName>
</protein>
<accession>A0ABR9AZD3</accession>
<evidence type="ECO:0000256" key="5">
    <source>
        <dbReference type="ARBA" id="ARBA00023326"/>
    </source>
</evidence>
<dbReference type="Gene3D" id="2.60.120.380">
    <property type="match status" value="1"/>
</dbReference>
<keyword evidence="5" id="KW-0119">Carbohydrate metabolism</keyword>
<dbReference type="Gene3D" id="3.40.50.200">
    <property type="entry name" value="Peptidase S8/S53 domain"/>
    <property type="match status" value="1"/>
</dbReference>
<dbReference type="InterPro" id="IPR000209">
    <property type="entry name" value="Peptidase_S8/S53_dom"/>
</dbReference>
<evidence type="ECO:0000259" key="8">
    <source>
        <dbReference type="PROSITE" id="PS50853"/>
    </source>
</evidence>
<organism evidence="9 10">
    <name type="scientific">Paenibacillus arenosi</name>
    <dbReference type="NCBI Taxonomy" id="2774142"/>
    <lineage>
        <taxon>Bacteria</taxon>
        <taxon>Bacillati</taxon>
        <taxon>Bacillota</taxon>
        <taxon>Bacilli</taxon>
        <taxon>Bacillales</taxon>
        <taxon>Paenibacillaceae</taxon>
        <taxon>Paenibacillus</taxon>
    </lineage>
</organism>
<evidence type="ECO:0000313" key="10">
    <source>
        <dbReference type="Proteomes" id="UP000634529"/>
    </source>
</evidence>
<sequence>MKRKLVIGLSMMLSFSLLTPAFQPTGYAEPGSESARILHLKTGQIDLRETAPPQEMLHESSQSPKMYIVQFKDVITNESKQLLTQQGVEIGDYLPDFAYLVRMTDGQASQLSTSNLVYSVSRYQPTWKEGTFASTDNIPNQFIISTFKGSEARVAAFIQTIAPQQLTVNKGTIEATLTDAHIQSLIQTEDVTYIESKLQTDVSNDFIANQVKASTPNGMWSRGLTGTGQVVAVADTGLDTGNLSTMHADFQGQLQTTPFAVATTGNWSDLDGHGTHVAGTVLGTGVLSNGQYKGIAPGAKLVFQAVGCGRGICPGDLRTLFGQAQSNGASIHTNSWGSPVNTYNSLAVQVDEYTFANKKFNVLFAAGNSGSGANTVATPATSKNSISVANMLKTSNGMSPTSSRGYAFDGRVKPDLAVTGSSIISPRSSLSNRPAVPNANYTTMSGTSMATPAVAGATAIVRQHFIDVKHVDPTSALIKATLINGAKDVGFGWGSRETGWGQVDLEASLYPTNGIKAQHEDHTTGIQTGEEKIYTLTVGAGQPLKISTVWTDYQAAVQSSKALVNDLDLEVISPTGEVFKGNCFVSNNASSSCASFDRINNVENVYFHTAAAGTYTVKIKGYNIPQAAQPFALVISGSNAALSAGGVTQPIELQAPTNVSVTAQTQNSVTLTWNDTNPHVTAPTYEVYSSNQLVATSTTTSAVINQLQAGTTYNFTVKVRAGTLVSPDSIPVNVTIETGPINPDPVAAPWKAGQQYKVNDLVTYSNVTYRARQAHVSLVGWEPPNVPALWSKVS</sequence>
<dbReference type="PROSITE" id="PS50853">
    <property type="entry name" value="FN3"/>
    <property type="match status" value="1"/>
</dbReference>
<dbReference type="Proteomes" id="UP000634529">
    <property type="component" value="Unassembled WGS sequence"/>
</dbReference>
<dbReference type="CDD" id="cd04842">
    <property type="entry name" value="Peptidases_S8_Kp43_protease"/>
    <property type="match status" value="1"/>
</dbReference>
<dbReference type="SUPFAM" id="SSF52743">
    <property type="entry name" value="Subtilisin-like"/>
    <property type="match status" value="1"/>
</dbReference>
<dbReference type="InterPro" id="IPR034058">
    <property type="entry name" value="TagA/B/C/D_pept_dom"/>
</dbReference>
<dbReference type="SUPFAM" id="SSF51055">
    <property type="entry name" value="Carbohydrate binding domain"/>
    <property type="match status" value="1"/>
</dbReference>
<dbReference type="Pfam" id="PF02839">
    <property type="entry name" value="CBM_5_12"/>
    <property type="match status" value="1"/>
</dbReference>
<dbReference type="InterPro" id="IPR036116">
    <property type="entry name" value="FN3_sf"/>
</dbReference>
<dbReference type="PRINTS" id="PR00723">
    <property type="entry name" value="SUBTILISIN"/>
</dbReference>
<dbReference type="CDD" id="cd00063">
    <property type="entry name" value="FN3"/>
    <property type="match status" value="1"/>
</dbReference>
<dbReference type="PROSITE" id="PS50194">
    <property type="entry name" value="FILAMIN_REPEAT"/>
    <property type="match status" value="1"/>
</dbReference>
<feature type="domain" description="Fibronectin type-III" evidence="8">
    <location>
        <begin position="655"/>
        <end position="741"/>
    </location>
</feature>
<keyword evidence="5" id="KW-0624">Polysaccharide degradation</keyword>
<dbReference type="Pfam" id="PF00041">
    <property type="entry name" value="fn3"/>
    <property type="match status" value="1"/>
</dbReference>
<dbReference type="InterPro" id="IPR051048">
    <property type="entry name" value="Peptidase_S8/S53_subtilisin"/>
</dbReference>
<dbReference type="Gene3D" id="2.60.40.10">
    <property type="entry name" value="Immunoglobulins"/>
    <property type="match status" value="1"/>
</dbReference>
<evidence type="ECO:0000256" key="6">
    <source>
        <dbReference type="PROSITE-ProRule" id="PRU01240"/>
    </source>
</evidence>
<feature type="chain" id="PRO_5046462488" evidence="7">
    <location>
        <begin position="22"/>
        <end position="794"/>
    </location>
</feature>
<keyword evidence="7" id="KW-0732">Signal</keyword>